<dbReference type="Gene3D" id="3.40.50.300">
    <property type="entry name" value="P-loop containing nucleotide triphosphate hydrolases"/>
    <property type="match status" value="1"/>
</dbReference>
<dbReference type="InterPro" id="IPR030383">
    <property type="entry name" value="G_VLIG_dom"/>
</dbReference>
<evidence type="ECO:0000313" key="2">
    <source>
        <dbReference type="EMBL" id="CAG8684931.1"/>
    </source>
</evidence>
<dbReference type="Proteomes" id="UP000789831">
    <property type="component" value="Unassembled WGS sequence"/>
</dbReference>
<evidence type="ECO:0000313" key="3">
    <source>
        <dbReference type="Proteomes" id="UP000789831"/>
    </source>
</evidence>
<dbReference type="GO" id="GO:0005525">
    <property type="term" value="F:GTP binding"/>
    <property type="evidence" value="ECO:0007669"/>
    <property type="project" value="InterPro"/>
</dbReference>
<protein>
    <submittedName>
        <fullName evidence="2">8992_t:CDS:1</fullName>
    </submittedName>
</protein>
<sequence>MHLTTIDQEKGTFNSAIVKITHADTQYRFERQSQRKSLGKVKVENRRPFVIVGNETHFTRDIHIGDLIVIGDEKKQVIEIMTDTILKISSNATQFVNIEYGVWKEFSIETRTTINGLLDVYSMVFTKYAITSPIGRVDNPLTLTIVVDNLTKNLENYPVKVKNYIEKMFAKFKIETRKPLGHLKNFNIRFTTFQDIKDNFTIYQLGEWMVDFFCLIPLQIAVARDNEFIPLQDGLFSSEIEKPSLDEGFGFIGSVSKAISFGWYEAIFEHYADLEVKVISSMGEQSCGKSYLLNHYVGSTFDGSAMRCTEGVWMSLAKTKKILYVALDFEGLASIERTPQEETFMQLLNAALSNLVLFKSQFA</sequence>
<dbReference type="EMBL" id="CAJVPL010011737">
    <property type="protein sequence ID" value="CAG8684931.1"/>
    <property type="molecule type" value="Genomic_DNA"/>
</dbReference>
<dbReference type="PANTHER" id="PTHR22796">
    <property type="entry name" value="URG4-RELATED"/>
    <property type="match status" value="1"/>
</dbReference>
<dbReference type="InterPro" id="IPR027417">
    <property type="entry name" value="P-loop_NTPase"/>
</dbReference>
<proteinExistence type="predicted"/>
<reference evidence="2" key="1">
    <citation type="submission" date="2021-06" db="EMBL/GenBank/DDBJ databases">
        <authorList>
            <person name="Kallberg Y."/>
            <person name="Tangrot J."/>
            <person name="Rosling A."/>
        </authorList>
    </citation>
    <scope>NUCLEOTIDE SEQUENCE</scope>
    <source>
        <strain evidence="2">MT106</strain>
    </source>
</reference>
<feature type="domain" description="VLIG-type G" evidence="1">
    <location>
        <begin position="273"/>
        <end position="363"/>
    </location>
</feature>
<name>A0A9N9EQH6_9GLOM</name>
<dbReference type="SUPFAM" id="SSF52540">
    <property type="entry name" value="P-loop containing nucleoside triphosphate hydrolases"/>
    <property type="match status" value="1"/>
</dbReference>
<keyword evidence="3" id="KW-1185">Reference proteome</keyword>
<organism evidence="2 3">
    <name type="scientific">Ambispora gerdemannii</name>
    <dbReference type="NCBI Taxonomy" id="144530"/>
    <lineage>
        <taxon>Eukaryota</taxon>
        <taxon>Fungi</taxon>
        <taxon>Fungi incertae sedis</taxon>
        <taxon>Mucoromycota</taxon>
        <taxon>Glomeromycotina</taxon>
        <taxon>Glomeromycetes</taxon>
        <taxon>Archaeosporales</taxon>
        <taxon>Ambisporaceae</taxon>
        <taxon>Ambispora</taxon>
    </lineage>
</organism>
<evidence type="ECO:0000259" key="1">
    <source>
        <dbReference type="PROSITE" id="PS51717"/>
    </source>
</evidence>
<comment type="caution">
    <text evidence="2">The sequence shown here is derived from an EMBL/GenBank/DDBJ whole genome shotgun (WGS) entry which is preliminary data.</text>
</comment>
<gene>
    <name evidence="2" type="ORF">AGERDE_LOCUS12834</name>
</gene>
<dbReference type="PROSITE" id="PS51717">
    <property type="entry name" value="G_VLIG"/>
    <property type="match status" value="1"/>
</dbReference>
<accession>A0A9N9EQH6</accession>
<dbReference type="AlphaFoldDB" id="A0A9N9EQH6"/>
<dbReference type="PANTHER" id="PTHR22796:SF1">
    <property type="entry name" value="VWFA DOMAIN-CONTAINING PROTEIN"/>
    <property type="match status" value="1"/>
</dbReference>
<dbReference type="OrthoDB" id="2433158at2759"/>
<feature type="non-terminal residue" evidence="2">
    <location>
        <position position="363"/>
    </location>
</feature>